<organism evidence="1 2">
    <name type="scientific">Pluteus cervinus</name>
    <dbReference type="NCBI Taxonomy" id="181527"/>
    <lineage>
        <taxon>Eukaryota</taxon>
        <taxon>Fungi</taxon>
        <taxon>Dikarya</taxon>
        <taxon>Basidiomycota</taxon>
        <taxon>Agaricomycotina</taxon>
        <taxon>Agaricomycetes</taxon>
        <taxon>Agaricomycetidae</taxon>
        <taxon>Agaricales</taxon>
        <taxon>Pluteineae</taxon>
        <taxon>Pluteaceae</taxon>
        <taxon>Pluteus</taxon>
    </lineage>
</organism>
<dbReference type="Proteomes" id="UP000308600">
    <property type="component" value="Unassembled WGS sequence"/>
</dbReference>
<accession>A0ACD3B0U7</accession>
<reference evidence="1 2" key="1">
    <citation type="journal article" date="2019" name="Nat. Ecol. Evol.">
        <title>Megaphylogeny resolves global patterns of mushroom evolution.</title>
        <authorList>
            <person name="Varga T."/>
            <person name="Krizsan K."/>
            <person name="Foldi C."/>
            <person name="Dima B."/>
            <person name="Sanchez-Garcia M."/>
            <person name="Sanchez-Ramirez S."/>
            <person name="Szollosi G.J."/>
            <person name="Szarkandi J.G."/>
            <person name="Papp V."/>
            <person name="Albert L."/>
            <person name="Andreopoulos W."/>
            <person name="Angelini C."/>
            <person name="Antonin V."/>
            <person name="Barry K.W."/>
            <person name="Bougher N.L."/>
            <person name="Buchanan P."/>
            <person name="Buyck B."/>
            <person name="Bense V."/>
            <person name="Catcheside P."/>
            <person name="Chovatia M."/>
            <person name="Cooper J."/>
            <person name="Damon W."/>
            <person name="Desjardin D."/>
            <person name="Finy P."/>
            <person name="Geml J."/>
            <person name="Haridas S."/>
            <person name="Hughes K."/>
            <person name="Justo A."/>
            <person name="Karasinski D."/>
            <person name="Kautmanova I."/>
            <person name="Kiss B."/>
            <person name="Kocsube S."/>
            <person name="Kotiranta H."/>
            <person name="LaButti K.M."/>
            <person name="Lechner B.E."/>
            <person name="Liimatainen K."/>
            <person name="Lipzen A."/>
            <person name="Lukacs Z."/>
            <person name="Mihaltcheva S."/>
            <person name="Morgado L.N."/>
            <person name="Niskanen T."/>
            <person name="Noordeloos M.E."/>
            <person name="Ohm R.A."/>
            <person name="Ortiz-Santana B."/>
            <person name="Ovrebo C."/>
            <person name="Racz N."/>
            <person name="Riley R."/>
            <person name="Savchenko A."/>
            <person name="Shiryaev A."/>
            <person name="Soop K."/>
            <person name="Spirin V."/>
            <person name="Szebenyi C."/>
            <person name="Tomsovsky M."/>
            <person name="Tulloss R.E."/>
            <person name="Uehling J."/>
            <person name="Grigoriev I.V."/>
            <person name="Vagvolgyi C."/>
            <person name="Papp T."/>
            <person name="Martin F.M."/>
            <person name="Miettinen O."/>
            <person name="Hibbett D.S."/>
            <person name="Nagy L.G."/>
        </authorList>
    </citation>
    <scope>NUCLEOTIDE SEQUENCE [LARGE SCALE GENOMIC DNA]</scope>
    <source>
        <strain evidence="1 2">NL-1719</strain>
    </source>
</reference>
<keyword evidence="2" id="KW-1185">Reference proteome</keyword>
<proteinExistence type="predicted"/>
<dbReference type="EMBL" id="ML208294">
    <property type="protein sequence ID" value="TFK71725.1"/>
    <property type="molecule type" value="Genomic_DNA"/>
</dbReference>
<protein>
    <submittedName>
        <fullName evidence="1">Uncharacterized protein</fullName>
    </submittedName>
</protein>
<evidence type="ECO:0000313" key="1">
    <source>
        <dbReference type="EMBL" id="TFK71725.1"/>
    </source>
</evidence>
<gene>
    <name evidence="1" type="ORF">BDN72DRAFT_417252</name>
</gene>
<evidence type="ECO:0000313" key="2">
    <source>
        <dbReference type="Proteomes" id="UP000308600"/>
    </source>
</evidence>
<name>A0ACD3B0U7_9AGAR</name>
<sequence>MGCAEWFGLRVLSLCVFSPSISVPLLLQPPPITERGSSSSSGTDGNKDRIFSPAQTRYESETRGSSLDGRSDALPEAFRMSSLLDEFPQVGQFPPVPVTTIQEPRTPPRSPGRIRTSYDIMEVPIDQVMTSEEKMSKFWESLDAEAYEEKPARKTLSYADAVAAYCSKPRLLRKPKSVNALDQNRLSAASLATISTKSQGNLRKRFLSRPRSRPLSFKLAKQYDVQELPKGVEQIGNGIGFIRDKHAPAVDDRFSGELSTDGSTPTIATSCSKASVCAPQTPRLMHQRSRYGSFFKSLPQISLGFVNPWRRGKPYGTQEQLARAGSEEERLEETKVPKLKRFKSRSKFRSFSGPVPASALASTTDLTTSTQTRETKDKKRIRSRQSMPTLSESTPRSEYDGNHDPAAFIRQIYGSNSNLSLGLLMSPSSTLVVSPSMALSPLADSGPFSPEMETVGSLVGQLVGHGRQEKGGVEMIGEPRSLNEMEEGIGMLDMPHGPAKEAREGDPKSTLRLVKPVRPRSLGISI</sequence>